<evidence type="ECO:0000313" key="3">
    <source>
        <dbReference type="EMBL" id="SMO98236.1"/>
    </source>
</evidence>
<feature type="chain" id="PRO_5022104108" evidence="1">
    <location>
        <begin position="23"/>
        <end position="285"/>
    </location>
</feature>
<sequence>MTRFALLHAVLFTALLSCLGLAARADQAQRVLSIGGTITEIIYALGQQDRLIGRDTTSSYPQDAQSLPDVGYMRRLSPEGVLALNPDLILAEEGSGPPETIALLKEAAIPFQTIPGGFDADSISARIMAVAQALNVADRGATLADQVRTQLSAAAAQIGTGPAPKTLFILSLQGGRVLASGTGTGADAMIALAGGQNTMTAFSGYKPVTDEALIANPPDVILMMDRAGGPAEQIETLRTLPALMNSPAVQNNRIVAMDGLLMLGFGPRIGQAVTDLSEKLTSAGH</sequence>
<dbReference type="PANTHER" id="PTHR30535">
    <property type="entry name" value="VITAMIN B12-BINDING PROTEIN"/>
    <property type="match status" value="1"/>
</dbReference>
<dbReference type="Gene3D" id="3.40.50.1980">
    <property type="entry name" value="Nitrogenase molybdenum iron protein domain"/>
    <property type="match status" value="2"/>
</dbReference>
<keyword evidence="4" id="KW-1185">Reference proteome</keyword>
<dbReference type="OrthoDB" id="9797736at2"/>
<evidence type="ECO:0000256" key="1">
    <source>
        <dbReference type="SAM" id="SignalP"/>
    </source>
</evidence>
<keyword evidence="1" id="KW-0732">Signal</keyword>
<name>A0A521FQ39_9RHOB</name>
<feature type="signal peptide" evidence="1">
    <location>
        <begin position="1"/>
        <end position="22"/>
    </location>
</feature>
<organism evidence="3 4">
    <name type="scientific">Thalassovita litoralis</name>
    <dbReference type="NCBI Taxonomy" id="1010611"/>
    <lineage>
        <taxon>Bacteria</taxon>
        <taxon>Pseudomonadati</taxon>
        <taxon>Pseudomonadota</taxon>
        <taxon>Alphaproteobacteria</taxon>
        <taxon>Rhodobacterales</taxon>
        <taxon>Roseobacteraceae</taxon>
        <taxon>Thalassovita</taxon>
    </lineage>
</organism>
<dbReference type="EMBL" id="FXTO01000042">
    <property type="protein sequence ID" value="SMO98236.1"/>
    <property type="molecule type" value="Genomic_DNA"/>
</dbReference>
<dbReference type="CDD" id="cd01149">
    <property type="entry name" value="HutB"/>
    <property type="match status" value="1"/>
</dbReference>
<dbReference type="SUPFAM" id="SSF53807">
    <property type="entry name" value="Helical backbone' metal receptor"/>
    <property type="match status" value="1"/>
</dbReference>
<evidence type="ECO:0000259" key="2">
    <source>
        <dbReference type="PROSITE" id="PS50983"/>
    </source>
</evidence>
<feature type="domain" description="Fe/B12 periplasmic-binding" evidence="2">
    <location>
        <begin position="30"/>
        <end position="285"/>
    </location>
</feature>
<dbReference type="AlphaFoldDB" id="A0A521FQ39"/>
<accession>A0A521FQ39</accession>
<gene>
    <name evidence="3" type="ORF">SAMN06265173_14210</name>
</gene>
<protein>
    <submittedName>
        <fullName evidence="3">Iron complex transport system substrate-binding protein</fullName>
    </submittedName>
</protein>
<dbReference type="RefSeq" id="WP_142494848.1">
    <property type="nucleotide sequence ID" value="NZ_FXTO01000042.1"/>
</dbReference>
<dbReference type="Proteomes" id="UP000316030">
    <property type="component" value="Unassembled WGS sequence"/>
</dbReference>
<dbReference type="PANTHER" id="PTHR30535:SF4">
    <property type="entry name" value="HEMIN-BINDING PERIPLASMIC PROTEIN HMUT"/>
    <property type="match status" value="1"/>
</dbReference>
<dbReference type="InterPro" id="IPR002491">
    <property type="entry name" value="ABC_transptr_periplasmic_BD"/>
</dbReference>
<dbReference type="Pfam" id="PF01497">
    <property type="entry name" value="Peripla_BP_2"/>
    <property type="match status" value="1"/>
</dbReference>
<dbReference type="PROSITE" id="PS51257">
    <property type="entry name" value="PROKAR_LIPOPROTEIN"/>
    <property type="match status" value="1"/>
</dbReference>
<dbReference type="InterPro" id="IPR050902">
    <property type="entry name" value="ABC_Transporter_SBP"/>
</dbReference>
<dbReference type="PROSITE" id="PS50983">
    <property type="entry name" value="FE_B12_PBP"/>
    <property type="match status" value="1"/>
</dbReference>
<reference evidence="3 4" key="1">
    <citation type="submission" date="2017-05" db="EMBL/GenBank/DDBJ databases">
        <authorList>
            <person name="Varghese N."/>
            <person name="Submissions S."/>
        </authorList>
    </citation>
    <scope>NUCLEOTIDE SEQUENCE [LARGE SCALE GENOMIC DNA]</scope>
    <source>
        <strain evidence="3 4">DSM 29506</strain>
    </source>
</reference>
<proteinExistence type="predicted"/>
<evidence type="ECO:0000313" key="4">
    <source>
        <dbReference type="Proteomes" id="UP000316030"/>
    </source>
</evidence>